<dbReference type="InterPro" id="IPR013431">
    <property type="entry name" value="Delta_60_rpt"/>
</dbReference>
<dbReference type="Pfam" id="PF17164">
    <property type="entry name" value="DUF5122"/>
    <property type="match status" value="4"/>
</dbReference>
<dbReference type="AlphaFoldDB" id="A0A4P2VIX4"/>
<dbReference type="SUPFAM" id="SSF75011">
    <property type="entry name" value="3-carboxy-cis,cis-mucoante lactonizing enzyme"/>
    <property type="match status" value="1"/>
</dbReference>
<organism evidence="2 3">
    <name type="scientific">Fluviispira sanaruensis</name>
    <dbReference type="NCBI Taxonomy" id="2493639"/>
    <lineage>
        <taxon>Bacteria</taxon>
        <taxon>Pseudomonadati</taxon>
        <taxon>Bdellovibrionota</taxon>
        <taxon>Oligoflexia</taxon>
        <taxon>Silvanigrellales</taxon>
        <taxon>Silvanigrellaceae</taxon>
        <taxon>Fluviispira</taxon>
    </lineage>
</organism>
<dbReference type="Proteomes" id="UP000291236">
    <property type="component" value="Chromosome"/>
</dbReference>
<reference evidence="2 3" key="1">
    <citation type="submission" date="2018-12" db="EMBL/GenBank/DDBJ databases">
        <title>Rubrispira sanarue gen. nov., sp., nov., a member of the order Silvanigrellales, isolated from a brackish lake in Hamamatsu Japan.</title>
        <authorList>
            <person name="Maejima Y."/>
            <person name="Iino T."/>
            <person name="Muraguchi Y."/>
            <person name="Fukuda K."/>
            <person name="Nojiri H."/>
            <person name="Ohkuma M."/>
            <person name="Moriuchi R."/>
            <person name="Dohra H."/>
            <person name="Kimbara K."/>
            <person name="Shintani M."/>
        </authorList>
    </citation>
    <scope>NUCLEOTIDE SEQUENCE [LARGE SCALE GENOMIC DNA]</scope>
    <source>
        <strain evidence="2 3">RF1110005</strain>
    </source>
</reference>
<name>A0A4P2VIX4_FLUSA</name>
<proteinExistence type="predicted"/>
<gene>
    <name evidence="2" type="ORF">JCM31447_15560</name>
</gene>
<dbReference type="RefSeq" id="WP_130608312.1">
    <property type="nucleotide sequence ID" value="NZ_AP019368.1"/>
</dbReference>
<accession>A0A4P2VIX4</accession>
<evidence type="ECO:0000313" key="3">
    <source>
        <dbReference type="Proteomes" id="UP000291236"/>
    </source>
</evidence>
<protein>
    <recommendedName>
        <fullName evidence="4">Delta-60 repeat domain-containing protein</fullName>
    </recommendedName>
</protein>
<keyword evidence="1" id="KW-0732">Signal</keyword>
<feature type="signal peptide" evidence="1">
    <location>
        <begin position="1"/>
        <end position="27"/>
    </location>
</feature>
<dbReference type="OrthoDB" id="5287196at2"/>
<evidence type="ECO:0000256" key="1">
    <source>
        <dbReference type="SAM" id="SignalP"/>
    </source>
</evidence>
<evidence type="ECO:0000313" key="2">
    <source>
        <dbReference type="EMBL" id="BBH53113.1"/>
    </source>
</evidence>
<keyword evidence="3" id="KW-1185">Reference proteome</keyword>
<dbReference type="KEGG" id="sbf:JCM31447_15560"/>
<dbReference type="Gene3D" id="2.80.10.50">
    <property type="match status" value="2"/>
</dbReference>
<sequence length="450" mass="47288">MKIRQIKYSIFLSVLTLSLISSNSASASKIYNSQHLSHFLANSFATQTGELDETFGEKGVVKVSFGTSHNKFNKSIALLDGAILSAGSSVTEDNFTAFTLVKFNSDGTLDDSFGSNGVVHTKIGISSEILSISVLNDGSIIAFGKAALAPDQYQTVLASYQPDGTLNTSFGSSGIIVVDPSIVLASAHTISYNNAIILGGYSIAKTSRGANAKVFTIAKYDLKGNIVTKFGTQGVTKTQIGVSANVTSIHAKKDGLIIAAGVSQNADLNNQFTLAKYFSDGSLNKTFGQNGIVQTKIGNNANITSLSVGVDGSLFVGGYSIQKYLSESSYVITLAKYKPNGSLSNSFGTNGIVFTKILQNDYLTKQILQDDGSILAVGLSKDKTANNQFILAKYDPNGSLNTAFGQEGIVLGDSLDLDANFVNLTSTSEGSLFVSGESSGEAQAVLAKFN</sequence>
<dbReference type="EMBL" id="AP019368">
    <property type="protein sequence ID" value="BBH53113.1"/>
    <property type="molecule type" value="Genomic_DNA"/>
</dbReference>
<dbReference type="NCBIfam" id="TIGR02608">
    <property type="entry name" value="delta_60_rpt"/>
    <property type="match status" value="5"/>
</dbReference>
<evidence type="ECO:0008006" key="4">
    <source>
        <dbReference type="Google" id="ProtNLM"/>
    </source>
</evidence>
<feature type="chain" id="PRO_5020299288" description="Delta-60 repeat domain-containing protein" evidence="1">
    <location>
        <begin position="28"/>
        <end position="450"/>
    </location>
</feature>